<evidence type="ECO:0000313" key="1">
    <source>
        <dbReference type="EMBL" id="KUM65860.1"/>
    </source>
</evidence>
<organism evidence="1 2">
    <name type="scientific">Penicillium freii</name>
    <dbReference type="NCBI Taxonomy" id="48697"/>
    <lineage>
        <taxon>Eukaryota</taxon>
        <taxon>Fungi</taxon>
        <taxon>Dikarya</taxon>
        <taxon>Ascomycota</taxon>
        <taxon>Pezizomycotina</taxon>
        <taxon>Eurotiomycetes</taxon>
        <taxon>Eurotiomycetidae</taxon>
        <taxon>Eurotiales</taxon>
        <taxon>Aspergillaceae</taxon>
        <taxon>Penicillium</taxon>
    </lineage>
</organism>
<gene>
    <name evidence="1" type="ORF">ACN42_g1222</name>
</gene>
<dbReference type="Proteomes" id="UP000055045">
    <property type="component" value="Unassembled WGS sequence"/>
</dbReference>
<proteinExistence type="predicted"/>
<comment type="caution">
    <text evidence="1">The sequence shown here is derived from an EMBL/GenBank/DDBJ whole genome shotgun (WGS) entry which is preliminary data.</text>
</comment>
<reference evidence="1 2" key="1">
    <citation type="submission" date="2015-10" db="EMBL/GenBank/DDBJ databases">
        <title>Genome sequencing of Penicillium freii.</title>
        <authorList>
            <person name="Nguyen H.D."/>
            <person name="Visagie C.M."/>
            <person name="Seifert K.A."/>
        </authorList>
    </citation>
    <scope>NUCLEOTIDE SEQUENCE [LARGE SCALE GENOMIC DNA]</scope>
    <source>
        <strain evidence="1 2">DAOM 242723</strain>
    </source>
</reference>
<dbReference type="STRING" id="48697.A0A101MSI1"/>
<protein>
    <submittedName>
        <fullName evidence="1">Uncharacterized protein</fullName>
    </submittedName>
</protein>
<keyword evidence="2" id="KW-1185">Reference proteome</keyword>
<evidence type="ECO:0000313" key="2">
    <source>
        <dbReference type="Proteomes" id="UP000055045"/>
    </source>
</evidence>
<name>A0A101MSI1_PENFR</name>
<sequence>MAPVFHGQWFFNGYKLFVTTTAGEVHPRATWGELDEIFTAPIGHKTNVPDYQGHWYEAQLLHYGLAPTRNKAAAKMRLMDAFQDGTLEVPMEILRIESTLRRNWLKQDLESHLRGPAIQPSAATPISDAMEIDTPAIDATQNPERDEGSLLSASLAGGAGIQDNMRPQRNNMQLPHAHPKRKNCNTTELPIRPMKTARYGVETDGSDLQVQVQVNTDTEAVHQGSTVTPVSVGNSYGRPGLDRGLQQIEYQTVPVAHQTTYGMGTQLPPPGPMGADGASG</sequence>
<accession>A0A101MSI1</accession>
<dbReference type="AlphaFoldDB" id="A0A101MSI1"/>
<dbReference type="OrthoDB" id="4121058at2759"/>
<dbReference type="EMBL" id="LLXE01000018">
    <property type="protein sequence ID" value="KUM65860.1"/>
    <property type="molecule type" value="Genomic_DNA"/>
</dbReference>